<protein>
    <submittedName>
        <fullName evidence="5">Unannotated protein</fullName>
    </submittedName>
</protein>
<reference evidence="5" key="1">
    <citation type="submission" date="2020-05" db="EMBL/GenBank/DDBJ databases">
        <authorList>
            <person name="Chiriac C."/>
            <person name="Salcher M."/>
            <person name="Ghai R."/>
            <person name="Kavagutti S V."/>
        </authorList>
    </citation>
    <scope>NUCLEOTIDE SEQUENCE</scope>
</reference>
<feature type="domain" description="Glycosyltransferase subfamily 4-like N-terminal" evidence="4">
    <location>
        <begin position="25"/>
        <end position="198"/>
    </location>
</feature>
<feature type="domain" description="Glycosyl transferase family 1" evidence="3">
    <location>
        <begin position="205"/>
        <end position="376"/>
    </location>
</feature>
<evidence type="ECO:0000259" key="4">
    <source>
        <dbReference type="Pfam" id="PF13439"/>
    </source>
</evidence>
<dbReference type="Gene3D" id="3.40.50.2000">
    <property type="entry name" value="Glycogen Phosphorylase B"/>
    <property type="match status" value="2"/>
</dbReference>
<dbReference type="PANTHER" id="PTHR12526">
    <property type="entry name" value="GLYCOSYLTRANSFERASE"/>
    <property type="match status" value="1"/>
</dbReference>
<dbReference type="EMBL" id="CAEZYK010000175">
    <property type="protein sequence ID" value="CAB4738662.1"/>
    <property type="molecule type" value="Genomic_DNA"/>
</dbReference>
<keyword evidence="1" id="KW-0328">Glycosyltransferase</keyword>
<keyword evidence="2" id="KW-0808">Transferase</keyword>
<gene>
    <name evidence="5" type="ORF">UFOPK2683_01738</name>
</gene>
<dbReference type="SUPFAM" id="SSF53756">
    <property type="entry name" value="UDP-Glycosyltransferase/glycogen phosphorylase"/>
    <property type="match status" value="1"/>
</dbReference>
<dbReference type="Pfam" id="PF00534">
    <property type="entry name" value="Glycos_transf_1"/>
    <property type="match status" value="1"/>
</dbReference>
<proteinExistence type="predicted"/>
<dbReference type="InterPro" id="IPR028098">
    <property type="entry name" value="Glyco_trans_4-like_N"/>
</dbReference>
<sequence>MSVRRVAMLSVHTSPLDQPGSGDGGGMNVYVASLASALTRAGVECDVLTRAEGVHSPGVVEIEPGVRVVHLAAGGQGAMPKYALPEVLGEFTDAANNYIGGRSFDALHAHYWLSGAVGHQLKHDLGLPLVTTFHTLAATKAAAGINDDPITRVGTEREIVACADRIIASAPDEAEELLTTYGARTEKVEVIPPGVDHELFSPGDRHRNRQRLGLDVGLPILLFVGRIQPLKGVDRALRALAELPDPRALLVVVGGPSGADGEDEMSRLKALAQQLGIVDRVRWVSPQPHGALASWYRAADVCLVPSRTESFGLVALEAAACGLPVVATDVGGLQSLVDDGETGFLVDAHGGEEFAVPIAQLMADPALAAEIGARAAARSGRYAWSMTAARLRRIYADVGAYEPVFCR</sequence>
<name>A0A6J6SUU0_9ZZZZ</name>
<dbReference type="GO" id="GO:0016757">
    <property type="term" value="F:glycosyltransferase activity"/>
    <property type="evidence" value="ECO:0007669"/>
    <property type="project" value="UniProtKB-KW"/>
</dbReference>
<dbReference type="Pfam" id="PF13439">
    <property type="entry name" value="Glyco_transf_4"/>
    <property type="match status" value="1"/>
</dbReference>
<accession>A0A6J6SUU0</accession>
<dbReference type="InterPro" id="IPR001296">
    <property type="entry name" value="Glyco_trans_1"/>
</dbReference>
<evidence type="ECO:0000313" key="5">
    <source>
        <dbReference type="EMBL" id="CAB4738662.1"/>
    </source>
</evidence>
<dbReference type="AlphaFoldDB" id="A0A6J6SUU0"/>
<organism evidence="5">
    <name type="scientific">freshwater metagenome</name>
    <dbReference type="NCBI Taxonomy" id="449393"/>
    <lineage>
        <taxon>unclassified sequences</taxon>
        <taxon>metagenomes</taxon>
        <taxon>ecological metagenomes</taxon>
    </lineage>
</organism>
<evidence type="ECO:0000259" key="3">
    <source>
        <dbReference type="Pfam" id="PF00534"/>
    </source>
</evidence>
<dbReference type="PANTHER" id="PTHR12526:SF510">
    <property type="entry name" value="D-INOSITOL 3-PHOSPHATE GLYCOSYLTRANSFERASE"/>
    <property type="match status" value="1"/>
</dbReference>
<evidence type="ECO:0000256" key="2">
    <source>
        <dbReference type="ARBA" id="ARBA00022679"/>
    </source>
</evidence>
<evidence type="ECO:0000256" key="1">
    <source>
        <dbReference type="ARBA" id="ARBA00022676"/>
    </source>
</evidence>